<name>A0ABW5IR62_9BACT</name>
<reference evidence="3" key="1">
    <citation type="journal article" date="2019" name="Int. J. Syst. Evol. Microbiol.">
        <title>The Global Catalogue of Microorganisms (GCM) 10K type strain sequencing project: providing services to taxonomists for standard genome sequencing and annotation.</title>
        <authorList>
            <consortium name="The Broad Institute Genomics Platform"/>
            <consortium name="The Broad Institute Genome Sequencing Center for Infectious Disease"/>
            <person name="Wu L."/>
            <person name="Ma J."/>
        </authorList>
    </citation>
    <scope>NUCLEOTIDE SEQUENCE [LARGE SCALE GENOMIC DNA]</scope>
    <source>
        <strain evidence="3">KCTC 42498</strain>
    </source>
</reference>
<protein>
    <submittedName>
        <fullName evidence="2">Uncharacterized protein</fullName>
    </submittedName>
</protein>
<comment type="caution">
    <text evidence="2">The sequence shown here is derived from an EMBL/GenBank/DDBJ whole genome shotgun (WGS) entry which is preliminary data.</text>
</comment>
<dbReference type="Proteomes" id="UP001597544">
    <property type="component" value="Unassembled WGS sequence"/>
</dbReference>
<evidence type="ECO:0000313" key="2">
    <source>
        <dbReference type="EMBL" id="MFD2515938.1"/>
    </source>
</evidence>
<evidence type="ECO:0000313" key="3">
    <source>
        <dbReference type="Proteomes" id="UP001597544"/>
    </source>
</evidence>
<gene>
    <name evidence="2" type="ORF">ACFSRY_18850</name>
</gene>
<organism evidence="2 3">
    <name type="scientific">Pontibacter locisalis</name>
    <dbReference type="NCBI Taxonomy" id="1719035"/>
    <lineage>
        <taxon>Bacteria</taxon>
        <taxon>Pseudomonadati</taxon>
        <taxon>Bacteroidota</taxon>
        <taxon>Cytophagia</taxon>
        <taxon>Cytophagales</taxon>
        <taxon>Hymenobacteraceae</taxon>
        <taxon>Pontibacter</taxon>
    </lineage>
</organism>
<keyword evidence="3" id="KW-1185">Reference proteome</keyword>
<dbReference type="EMBL" id="JBHULU010000027">
    <property type="protein sequence ID" value="MFD2515938.1"/>
    <property type="molecule type" value="Genomic_DNA"/>
</dbReference>
<accession>A0ABW5IR62</accession>
<evidence type="ECO:0000256" key="1">
    <source>
        <dbReference type="SAM" id="SignalP"/>
    </source>
</evidence>
<feature type="signal peptide" evidence="1">
    <location>
        <begin position="1"/>
        <end position="20"/>
    </location>
</feature>
<sequence length="86" mass="9794">MNGTAKALFSLGAFLFHAVAATNGEEKTGDSRINELLQLVDRHYLQQREATFYADQLNNSVKHLNALVKRKRGARVKEWVLQRLIL</sequence>
<feature type="chain" id="PRO_5045576450" evidence="1">
    <location>
        <begin position="21"/>
        <end position="86"/>
    </location>
</feature>
<keyword evidence="1" id="KW-0732">Signal</keyword>
<proteinExistence type="predicted"/>
<dbReference type="RefSeq" id="WP_377511746.1">
    <property type="nucleotide sequence ID" value="NZ_JBHULU010000027.1"/>
</dbReference>